<gene>
    <name evidence="2" type="ORF">HELGO_WM25685</name>
</gene>
<dbReference type="EMBL" id="CACVAQ010000522">
    <property type="protein sequence ID" value="CAA6829852.1"/>
    <property type="molecule type" value="Genomic_DNA"/>
</dbReference>
<sequence>MSLITSCEEEKEGIDCSLHYGTLVDPRDGSRYSTVAICDAVWMTQNIRYEVPGALKGPIDLGVEYGLLYNYEQAQIACPENWHLSTDKDWQTLETILGMSKEELEGTGWRGETIGQKLKSSTQWNKGAKSEKKSTPLSFRALPAGYSDGTEQGLEKKARFWTASEVDAETAWIRALGIDETKIKRSTEKKTDYNSCRCVLD</sequence>
<reference evidence="2" key="1">
    <citation type="submission" date="2020-01" db="EMBL/GenBank/DDBJ databases">
        <authorList>
            <person name="Meier V. D."/>
            <person name="Meier V D."/>
        </authorList>
    </citation>
    <scope>NUCLEOTIDE SEQUENCE</scope>
    <source>
        <strain evidence="2">HLG_WM_MAG_10</strain>
    </source>
</reference>
<protein>
    <recommendedName>
        <fullName evidence="1">Fibrobacter succinogenes major paralogous domain-containing protein</fullName>
    </recommendedName>
</protein>
<proteinExistence type="predicted"/>
<feature type="domain" description="Fibrobacter succinogenes major paralogous" evidence="1">
    <location>
        <begin position="35"/>
        <end position="199"/>
    </location>
</feature>
<dbReference type="NCBIfam" id="TIGR02145">
    <property type="entry name" value="Fib_succ_major"/>
    <property type="match status" value="1"/>
</dbReference>
<evidence type="ECO:0000313" key="2">
    <source>
        <dbReference type="EMBL" id="CAA6829852.1"/>
    </source>
</evidence>
<name>A0A6S6UL03_9BACT</name>
<accession>A0A6S6UL03</accession>
<dbReference type="AlphaFoldDB" id="A0A6S6UL03"/>
<dbReference type="InterPro" id="IPR011871">
    <property type="entry name" value="Fib_succ_major"/>
</dbReference>
<dbReference type="Pfam" id="PF09603">
    <property type="entry name" value="Fib_succ_major"/>
    <property type="match status" value="1"/>
</dbReference>
<evidence type="ECO:0000259" key="1">
    <source>
        <dbReference type="Pfam" id="PF09603"/>
    </source>
</evidence>
<organism evidence="2">
    <name type="scientific">uncultured Aureispira sp</name>
    <dbReference type="NCBI Taxonomy" id="1331704"/>
    <lineage>
        <taxon>Bacteria</taxon>
        <taxon>Pseudomonadati</taxon>
        <taxon>Bacteroidota</taxon>
        <taxon>Saprospiria</taxon>
        <taxon>Saprospirales</taxon>
        <taxon>Saprospiraceae</taxon>
        <taxon>Aureispira</taxon>
        <taxon>environmental samples</taxon>
    </lineage>
</organism>